<evidence type="ECO:0000256" key="2">
    <source>
        <dbReference type="ARBA" id="ARBA00022490"/>
    </source>
</evidence>
<evidence type="ECO:0000259" key="10">
    <source>
        <dbReference type="PROSITE" id="PS01124"/>
    </source>
</evidence>
<dbReference type="SUPFAM" id="SSF46689">
    <property type="entry name" value="Homeodomain-like"/>
    <property type="match status" value="1"/>
</dbReference>
<feature type="modified residue" description="4-aspartylphosphate" evidence="8">
    <location>
        <position position="57"/>
    </location>
</feature>
<feature type="domain" description="Response regulatory" evidence="11">
    <location>
        <begin position="5"/>
        <end position="122"/>
    </location>
</feature>
<dbReference type="InterPro" id="IPR011006">
    <property type="entry name" value="CheY-like_superfamily"/>
</dbReference>
<dbReference type="AlphaFoldDB" id="A0A1H3IVE1"/>
<evidence type="ECO:0000256" key="9">
    <source>
        <dbReference type="SAM" id="Coils"/>
    </source>
</evidence>
<keyword evidence="3 8" id="KW-0597">Phosphoprotein</keyword>
<dbReference type="Proteomes" id="UP000198935">
    <property type="component" value="Unassembled WGS sequence"/>
</dbReference>
<feature type="coiled-coil region" evidence="9">
    <location>
        <begin position="111"/>
        <end position="138"/>
    </location>
</feature>
<dbReference type="GO" id="GO:0043565">
    <property type="term" value="F:sequence-specific DNA binding"/>
    <property type="evidence" value="ECO:0007669"/>
    <property type="project" value="InterPro"/>
</dbReference>
<sequence>MQPWKVLIADDELIIREGIRDSVVWSELMLKVVAEAEDGEEALELALKHQVHIMLVDLNMPMMNGLTLMRHIRKQLPECRIVIISGHDEFAYAQEAIRLNVDDYMMKPVNREQLHSVLERVRQQLERSQQQKRHREITSKQIQRNFSLLRERFCNDWIEGNVTEEEVAEQLPFLQLPLKAPDLLGVIRCPEMNASQPMMKENDRQLTFFAVENIAADIFQAYQRVVFQDHAGFIIVMLWDTENSTGDAFVGIEQAVQMYLKVIVLSHYELLPPDGSLDISGAYNRCKAVVTDKTEVCQLVRRAEQYIYEHYCDRELSLDTIARELHVSPVYLSRLIKKELDISFVTMLTQIRIKKAIELLNTTNWTINEIADQVGYDTQHYFSTAFKKVVGVSPKQYRNGLAFAKK</sequence>
<dbReference type="InterPro" id="IPR009057">
    <property type="entry name" value="Homeodomain-like_sf"/>
</dbReference>
<dbReference type="PROSITE" id="PS00041">
    <property type="entry name" value="HTH_ARAC_FAMILY_1"/>
    <property type="match status" value="1"/>
</dbReference>
<keyword evidence="2" id="KW-0963">Cytoplasm</keyword>
<reference evidence="13" key="1">
    <citation type="submission" date="2016-10" db="EMBL/GenBank/DDBJ databases">
        <authorList>
            <person name="Varghese N."/>
            <person name="Submissions S."/>
        </authorList>
    </citation>
    <scope>NUCLEOTIDE SEQUENCE [LARGE SCALE GENOMIC DNA]</scope>
    <source>
        <strain evidence="13">SP</strain>
    </source>
</reference>
<dbReference type="PROSITE" id="PS01124">
    <property type="entry name" value="HTH_ARAC_FAMILY_2"/>
    <property type="match status" value="1"/>
</dbReference>
<evidence type="ECO:0000313" key="13">
    <source>
        <dbReference type="Proteomes" id="UP000198935"/>
    </source>
</evidence>
<dbReference type="GO" id="GO:0005737">
    <property type="term" value="C:cytoplasm"/>
    <property type="evidence" value="ECO:0007669"/>
    <property type="project" value="UniProtKB-SubCell"/>
</dbReference>
<keyword evidence="6" id="KW-0238">DNA-binding</keyword>
<dbReference type="STRING" id="1503961.SAMN05421736_101940"/>
<dbReference type="Gene3D" id="1.10.10.60">
    <property type="entry name" value="Homeodomain-like"/>
    <property type="match status" value="2"/>
</dbReference>
<keyword evidence="7" id="KW-0804">Transcription</keyword>
<dbReference type="PANTHER" id="PTHR42713:SF3">
    <property type="entry name" value="TRANSCRIPTIONAL REGULATORY PROTEIN HPTR"/>
    <property type="match status" value="1"/>
</dbReference>
<dbReference type="SUPFAM" id="SSF52172">
    <property type="entry name" value="CheY-like"/>
    <property type="match status" value="1"/>
</dbReference>
<dbReference type="Pfam" id="PF12833">
    <property type="entry name" value="HTH_18"/>
    <property type="match status" value="1"/>
</dbReference>
<gene>
    <name evidence="12" type="ORF">SAMN05421736_101940</name>
</gene>
<feature type="domain" description="HTH araC/xylS-type" evidence="10">
    <location>
        <begin position="301"/>
        <end position="400"/>
    </location>
</feature>
<evidence type="ECO:0000256" key="5">
    <source>
        <dbReference type="ARBA" id="ARBA00023015"/>
    </source>
</evidence>
<dbReference type="SMART" id="SM00448">
    <property type="entry name" value="REC"/>
    <property type="match status" value="1"/>
</dbReference>
<dbReference type="InterPro" id="IPR020449">
    <property type="entry name" value="Tscrpt_reg_AraC-type_HTH"/>
</dbReference>
<dbReference type="GO" id="GO:0000160">
    <property type="term" value="P:phosphorelay signal transduction system"/>
    <property type="evidence" value="ECO:0007669"/>
    <property type="project" value="UniProtKB-KW"/>
</dbReference>
<proteinExistence type="predicted"/>
<dbReference type="InterPro" id="IPR001789">
    <property type="entry name" value="Sig_transdc_resp-reg_receiver"/>
</dbReference>
<keyword evidence="5" id="KW-0805">Transcription regulation</keyword>
<evidence type="ECO:0000256" key="3">
    <source>
        <dbReference type="ARBA" id="ARBA00022553"/>
    </source>
</evidence>
<evidence type="ECO:0000259" key="11">
    <source>
        <dbReference type="PROSITE" id="PS50110"/>
    </source>
</evidence>
<evidence type="ECO:0000313" key="12">
    <source>
        <dbReference type="EMBL" id="SDY31700.1"/>
    </source>
</evidence>
<dbReference type="PROSITE" id="PS50110">
    <property type="entry name" value="RESPONSE_REGULATORY"/>
    <property type="match status" value="1"/>
</dbReference>
<organism evidence="12 13">
    <name type="scientific">Evansella caseinilytica</name>
    <dbReference type="NCBI Taxonomy" id="1503961"/>
    <lineage>
        <taxon>Bacteria</taxon>
        <taxon>Bacillati</taxon>
        <taxon>Bacillota</taxon>
        <taxon>Bacilli</taxon>
        <taxon>Bacillales</taxon>
        <taxon>Bacillaceae</taxon>
        <taxon>Evansella</taxon>
    </lineage>
</organism>
<dbReference type="CDD" id="cd17536">
    <property type="entry name" value="REC_YesN-like"/>
    <property type="match status" value="1"/>
</dbReference>
<dbReference type="PRINTS" id="PR00032">
    <property type="entry name" value="HTHARAC"/>
</dbReference>
<keyword evidence="13" id="KW-1185">Reference proteome</keyword>
<accession>A0A1H3IVE1</accession>
<dbReference type="Gene3D" id="3.40.50.2300">
    <property type="match status" value="1"/>
</dbReference>
<dbReference type="InterPro" id="IPR051552">
    <property type="entry name" value="HptR"/>
</dbReference>
<dbReference type="OrthoDB" id="342399at2"/>
<evidence type="ECO:0000256" key="8">
    <source>
        <dbReference type="PROSITE-ProRule" id="PRU00169"/>
    </source>
</evidence>
<keyword evidence="9" id="KW-0175">Coiled coil</keyword>
<keyword evidence="4" id="KW-0902">Two-component regulatory system</keyword>
<evidence type="ECO:0000256" key="4">
    <source>
        <dbReference type="ARBA" id="ARBA00023012"/>
    </source>
</evidence>
<evidence type="ECO:0000256" key="1">
    <source>
        <dbReference type="ARBA" id="ARBA00004496"/>
    </source>
</evidence>
<protein>
    <submittedName>
        <fullName evidence="12">Two-component system, response regulator YesN</fullName>
    </submittedName>
</protein>
<dbReference type="EMBL" id="FNPI01000001">
    <property type="protein sequence ID" value="SDY31700.1"/>
    <property type="molecule type" value="Genomic_DNA"/>
</dbReference>
<dbReference type="InterPro" id="IPR018062">
    <property type="entry name" value="HTH_AraC-typ_CS"/>
</dbReference>
<dbReference type="InterPro" id="IPR018060">
    <property type="entry name" value="HTH_AraC"/>
</dbReference>
<evidence type="ECO:0000256" key="6">
    <source>
        <dbReference type="ARBA" id="ARBA00023125"/>
    </source>
</evidence>
<dbReference type="Pfam" id="PF00072">
    <property type="entry name" value="Response_reg"/>
    <property type="match status" value="1"/>
</dbReference>
<name>A0A1H3IVE1_9BACI</name>
<comment type="subcellular location">
    <subcellularLocation>
        <location evidence="1">Cytoplasm</location>
    </subcellularLocation>
</comment>
<evidence type="ECO:0000256" key="7">
    <source>
        <dbReference type="ARBA" id="ARBA00023163"/>
    </source>
</evidence>
<dbReference type="SMART" id="SM00342">
    <property type="entry name" value="HTH_ARAC"/>
    <property type="match status" value="1"/>
</dbReference>
<dbReference type="GO" id="GO:0003700">
    <property type="term" value="F:DNA-binding transcription factor activity"/>
    <property type="evidence" value="ECO:0007669"/>
    <property type="project" value="InterPro"/>
</dbReference>
<dbReference type="PANTHER" id="PTHR42713">
    <property type="entry name" value="HISTIDINE KINASE-RELATED"/>
    <property type="match status" value="1"/>
</dbReference>